<organism evidence="2 3">
    <name type="scientific">Chelonia mydas</name>
    <name type="common">Green sea-turtle</name>
    <name type="synonym">Chelonia agassizi</name>
    <dbReference type="NCBI Taxonomy" id="8469"/>
    <lineage>
        <taxon>Eukaryota</taxon>
        <taxon>Metazoa</taxon>
        <taxon>Chordata</taxon>
        <taxon>Craniata</taxon>
        <taxon>Vertebrata</taxon>
        <taxon>Euteleostomi</taxon>
        <taxon>Archelosauria</taxon>
        <taxon>Testudinata</taxon>
        <taxon>Testudines</taxon>
        <taxon>Cryptodira</taxon>
        <taxon>Durocryptodira</taxon>
        <taxon>Americhelydia</taxon>
        <taxon>Chelonioidea</taxon>
        <taxon>Cheloniidae</taxon>
        <taxon>Chelonia</taxon>
    </lineage>
</organism>
<reference evidence="3" key="1">
    <citation type="journal article" date="2013" name="Nat. Genet.">
        <title>The draft genomes of soft-shell turtle and green sea turtle yield insights into the development and evolution of the turtle-specific body plan.</title>
        <authorList>
            <person name="Wang Z."/>
            <person name="Pascual-Anaya J."/>
            <person name="Zadissa A."/>
            <person name="Li W."/>
            <person name="Niimura Y."/>
            <person name="Huang Z."/>
            <person name="Li C."/>
            <person name="White S."/>
            <person name="Xiong Z."/>
            <person name="Fang D."/>
            <person name="Wang B."/>
            <person name="Ming Y."/>
            <person name="Chen Y."/>
            <person name="Zheng Y."/>
            <person name="Kuraku S."/>
            <person name="Pignatelli M."/>
            <person name="Herrero J."/>
            <person name="Beal K."/>
            <person name="Nozawa M."/>
            <person name="Li Q."/>
            <person name="Wang J."/>
            <person name="Zhang H."/>
            <person name="Yu L."/>
            <person name="Shigenobu S."/>
            <person name="Wang J."/>
            <person name="Liu J."/>
            <person name="Flicek P."/>
            <person name="Searle S."/>
            <person name="Wang J."/>
            <person name="Kuratani S."/>
            <person name="Yin Y."/>
            <person name="Aken B."/>
            <person name="Zhang G."/>
            <person name="Irie N."/>
        </authorList>
    </citation>
    <scope>NUCLEOTIDE SEQUENCE [LARGE SCALE GENOMIC DNA]</scope>
</reference>
<accession>M7AWX6</accession>
<proteinExistence type="predicted"/>
<name>M7AWX6_CHEMY</name>
<evidence type="ECO:0000313" key="3">
    <source>
        <dbReference type="Proteomes" id="UP000031443"/>
    </source>
</evidence>
<dbReference type="Proteomes" id="UP000031443">
    <property type="component" value="Unassembled WGS sequence"/>
</dbReference>
<evidence type="ECO:0000313" key="2">
    <source>
        <dbReference type="EMBL" id="EMP27560.1"/>
    </source>
</evidence>
<feature type="region of interest" description="Disordered" evidence="1">
    <location>
        <begin position="1"/>
        <end position="36"/>
    </location>
</feature>
<evidence type="ECO:0000256" key="1">
    <source>
        <dbReference type="SAM" id="MobiDB-lite"/>
    </source>
</evidence>
<dbReference type="AlphaFoldDB" id="M7AWX6"/>
<gene>
    <name evidence="2" type="ORF">UY3_15344</name>
</gene>
<dbReference type="EMBL" id="KB568893">
    <property type="protein sequence ID" value="EMP27560.1"/>
    <property type="molecule type" value="Genomic_DNA"/>
</dbReference>
<protein>
    <submittedName>
        <fullName evidence="2">Uncharacterized protein</fullName>
    </submittedName>
</protein>
<sequence>MADLPGAGVQRQHLALLLSEPSRTDSTTNTSAPGEDVRCRHKEQSVDTFKRCNYCEGCMPTSLIKHQGEMKQEG</sequence>
<keyword evidence="3" id="KW-1185">Reference proteome</keyword>